<organism evidence="2 3">
    <name type="scientific">Gordonia soli NBRC 108243</name>
    <dbReference type="NCBI Taxonomy" id="1223545"/>
    <lineage>
        <taxon>Bacteria</taxon>
        <taxon>Bacillati</taxon>
        <taxon>Actinomycetota</taxon>
        <taxon>Actinomycetes</taxon>
        <taxon>Mycobacteriales</taxon>
        <taxon>Gordoniaceae</taxon>
        <taxon>Gordonia</taxon>
    </lineage>
</organism>
<feature type="region of interest" description="Disordered" evidence="1">
    <location>
        <begin position="166"/>
        <end position="189"/>
    </location>
</feature>
<gene>
    <name evidence="2" type="ORF">GS4_35_00670</name>
</gene>
<accession>M0QQH0</accession>
<dbReference type="Pfam" id="PF14030">
    <property type="entry name" value="DUF4245"/>
    <property type="match status" value="1"/>
</dbReference>
<dbReference type="OrthoDB" id="4772660at2"/>
<dbReference type="AlphaFoldDB" id="M0QQH0"/>
<dbReference type="Proteomes" id="UP000011666">
    <property type="component" value="Unassembled WGS sequence"/>
</dbReference>
<evidence type="ECO:0008006" key="4">
    <source>
        <dbReference type="Google" id="ProtNLM"/>
    </source>
</evidence>
<evidence type="ECO:0000256" key="1">
    <source>
        <dbReference type="SAM" id="MobiDB-lite"/>
    </source>
</evidence>
<keyword evidence="3" id="KW-1185">Reference proteome</keyword>
<name>M0QQH0_9ACTN</name>
<comment type="caution">
    <text evidence="2">The sequence shown here is derived from an EMBL/GenBank/DDBJ whole genome shotgun (WGS) entry which is preliminary data.</text>
</comment>
<sequence length="189" mass="19775">MAGKPRILHSNKDMIWSLIPLLAVCALVVVASGNCSVGLTGGASDDRTPAFDVTTALRADARALPFPVRLPPTPEKWKPNSGSTQPVGGSFVSNAGWVTASGAYLQLSQSGGKEEDLVSSIAGDSRVFGAGTREVGGRQWVTYTGDGKKIWITDLGDVRIGLLSRGPDSEMEQLGSSVLAQQPLPRSPS</sequence>
<dbReference type="RefSeq" id="WP_007624560.1">
    <property type="nucleotide sequence ID" value="NZ_BANX01000035.1"/>
</dbReference>
<dbReference type="STRING" id="1223545.GS4_35_00670"/>
<dbReference type="eggNOG" id="ENOG50330AZ">
    <property type="taxonomic scope" value="Bacteria"/>
</dbReference>
<reference evidence="2 3" key="1">
    <citation type="submission" date="2013-01" db="EMBL/GenBank/DDBJ databases">
        <title>Whole genome shotgun sequence of Gordonia soli NBRC 108243.</title>
        <authorList>
            <person name="Isaki-Nakamura S."/>
            <person name="Hosoyama A."/>
            <person name="Tsuchikane K."/>
            <person name="Ando Y."/>
            <person name="Baba S."/>
            <person name="Ohji S."/>
            <person name="Hamada M."/>
            <person name="Tamura T."/>
            <person name="Yamazoe A."/>
            <person name="Yamazaki S."/>
            <person name="Fujita N."/>
        </authorList>
    </citation>
    <scope>NUCLEOTIDE SEQUENCE [LARGE SCALE GENOMIC DNA]</scope>
    <source>
        <strain evidence="2 3">NBRC 108243</strain>
    </source>
</reference>
<proteinExistence type="predicted"/>
<dbReference type="InterPro" id="IPR025339">
    <property type="entry name" value="DUF4245"/>
</dbReference>
<protein>
    <recommendedName>
        <fullName evidence="4">DUF4245 domain-containing protein</fullName>
    </recommendedName>
</protein>
<dbReference type="EMBL" id="BANX01000035">
    <property type="protein sequence ID" value="GAC70491.1"/>
    <property type="molecule type" value="Genomic_DNA"/>
</dbReference>
<evidence type="ECO:0000313" key="3">
    <source>
        <dbReference type="Proteomes" id="UP000011666"/>
    </source>
</evidence>
<evidence type="ECO:0000313" key="2">
    <source>
        <dbReference type="EMBL" id="GAC70491.1"/>
    </source>
</evidence>